<dbReference type="Proteomes" id="UP000663760">
    <property type="component" value="Chromosome 4"/>
</dbReference>
<dbReference type="OrthoDB" id="185373at2759"/>
<dbReference type="InterPro" id="IPR011990">
    <property type="entry name" value="TPR-like_helical_dom_sf"/>
</dbReference>
<evidence type="ECO:0000256" key="3">
    <source>
        <dbReference type="PROSITE-ProRule" id="PRU00708"/>
    </source>
</evidence>
<evidence type="ECO:0000313" key="4">
    <source>
        <dbReference type="EMBL" id="CAA7395185.1"/>
    </source>
</evidence>
<feature type="repeat" description="PPR" evidence="3">
    <location>
        <begin position="599"/>
        <end position="633"/>
    </location>
</feature>
<dbReference type="PANTHER" id="PTHR47939">
    <property type="entry name" value="MEMBRANE-ASSOCIATED SALT-INDUCIBLE PROTEIN-LIKE"/>
    <property type="match status" value="1"/>
</dbReference>
<proteinExistence type="inferred from homology"/>
<dbReference type="Gene3D" id="1.25.40.10">
    <property type="entry name" value="Tetratricopeptide repeat domain"/>
    <property type="match status" value="7"/>
</dbReference>
<dbReference type="InterPro" id="IPR002885">
    <property type="entry name" value="PPR_rpt"/>
</dbReference>
<keyword evidence="5" id="KW-1185">Reference proteome</keyword>
<protein>
    <submittedName>
        <fullName evidence="4">Uncharacterized protein</fullName>
    </submittedName>
</protein>
<dbReference type="Pfam" id="PF13812">
    <property type="entry name" value="PPR_3"/>
    <property type="match status" value="1"/>
</dbReference>
<dbReference type="AlphaFoldDB" id="A0A7I8KDV6"/>
<organism evidence="4 5">
    <name type="scientific">Spirodela intermedia</name>
    <name type="common">Intermediate duckweed</name>
    <dbReference type="NCBI Taxonomy" id="51605"/>
    <lineage>
        <taxon>Eukaryota</taxon>
        <taxon>Viridiplantae</taxon>
        <taxon>Streptophyta</taxon>
        <taxon>Embryophyta</taxon>
        <taxon>Tracheophyta</taxon>
        <taxon>Spermatophyta</taxon>
        <taxon>Magnoliopsida</taxon>
        <taxon>Liliopsida</taxon>
        <taxon>Araceae</taxon>
        <taxon>Lemnoideae</taxon>
        <taxon>Spirodela</taxon>
    </lineage>
</organism>
<comment type="similarity">
    <text evidence="1">Belongs to the PPR family. P subfamily.</text>
</comment>
<sequence>MAVLLIRKTASFTPTSGSSQRYHLFCCLLSYLVAHRNGQLKRGLCSVPLYSSLQIARDLFDIFSKPLNLRSDDELRSAGQRLTPEAVENVLKDLKGWRRAHEFFLWSSRQERYRHNCYTYNAMASILSRARRIGPLRSLAKEVVERRCPMTPGALGFLIRCLGDQGLIEEANYLVDNAEKMSCLPNSYTYNCLLESLARSGRVDMVESRLNDMLVMGMRIDKYTMTPVLKAYCNAGKFERALLMFDEILEKGWGDEYVFTILLVSFCKWGEVDKTCELLERMESMKMKLNERTFCILIHGFLTEGEVYKALALFGKMKESGFGGDLAIYSGLIGRLCEGGELGKALEFYLEMKGNRILPDVQLVSKMVSAFCGGGDFMTAQQLLEVDGEDMDSDSLVLLYNAVLEGLVNHGDVEGAHSLVRMMMGPHVPEREQNSSTEAVQTDSIVGAPFSLEKMVRPNADSLGIVVCGLCKVEKLDMALQLINDMSTGGYTGTLLMYNNLINELCNVSKLDESLELLGKMPDFGVEPTQFTHNSIFGCLCKREEAQAAADFLKVMRKYGHVPWIKHCTLLVQQLCKHGRVEEACKFLDDMVEVGFVPDMITYSAAIHGLCSIGNMDRALEIFRKVSIEWYLPDVVAHNIIINGFCNAGRLVEAQEILKEMLEKGLVPSVVTYNLMMNAWCKEDNIDAALLCFSDVVDDASRSPTVVTFTILINGLLSARRPDDALAYWMKMKEKGCTPNKISYSALIHGLCKCGIEDTALAYFNEMCEKEIEPDISVYIVLLNGLASNGNTVEALTVLNKMVQKFEFSSPVGKNYELLRDALQILYRDRHTSSDLARVIDEGRIPVFQSLDIIVGSVKDS</sequence>
<feature type="repeat" description="PPR" evidence="3">
    <location>
        <begin position="221"/>
        <end position="255"/>
    </location>
</feature>
<feature type="repeat" description="PPR" evidence="3">
    <location>
        <begin position="494"/>
        <end position="528"/>
    </location>
</feature>
<feature type="repeat" description="PPR" evidence="3">
    <location>
        <begin position="325"/>
        <end position="359"/>
    </location>
</feature>
<feature type="repeat" description="PPR" evidence="3">
    <location>
        <begin position="775"/>
        <end position="805"/>
    </location>
</feature>
<dbReference type="PANTHER" id="PTHR47939:SF13">
    <property type="entry name" value="OS03G0201400 PROTEIN"/>
    <property type="match status" value="1"/>
</dbReference>
<reference evidence="4" key="1">
    <citation type="submission" date="2020-02" db="EMBL/GenBank/DDBJ databases">
        <authorList>
            <person name="Scholz U."/>
            <person name="Mascher M."/>
            <person name="Fiebig A."/>
        </authorList>
    </citation>
    <scope>NUCLEOTIDE SEQUENCE</scope>
</reference>
<feature type="repeat" description="PPR" evidence="3">
    <location>
        <begin position="564"/>
        <end position="598"/>
    </location>
</feature>
<dbReference type="InterPro" id="IPR050667">
    <property type="entry name" value="PPR-containing_protein"/>
</dbReference>
<name>A0A7I8KDV6_SPIIN</name>
<feature type="repeat" description="PPR" evidence="3">
    <location>
        <begin position="290"/>
        <end position="324"/>
    </location>
</feature>
<dbReference type="Pfam" id="PF13041">
    <property type="entry name" value="PPR_2"/>
    <property type="match status" value="6"/>
</dbReference>
<dbReference type="Pfam" id="PF01535">
    <property type="entry name" value="PPR"/>
    <property type="match status" value="3"/>
</dbReference>
<accession>A0A7I8KDV6</accession>
<feature type="repeat" description="PPR" evidence="3">
    <location>
        <begin position="669"/>
        <end position="703"/>
    </location>
</feature>
<dbReference type="EMBL" id="LR746267">
    <property type="protein sequence ID" value="CAA7395185.1"/>
    <property type="molecule type" value="Genomic_DNA"/>
</dbReference>
<dbReference type="NCBIfam" id="TIGR00756">
    <property type="entry name" value="PPR"/>
    <property type="match status" value="15"/>
</dbReference>
<evidence type="ECO:0000313" key="5">
    <source>
        <dbReference type="Proteomes" id="UP000663760"/>
    </source>
</evidence>
<evidence type="ECO:0000256" key="1">
    <source>
        <dbReference type="ARBA" id="ARBA00007626"/>
    </source>
</evidence>
<feature type="repeat" description="PPR" evidence="3">
    <location>
        <begin position="705"/>
        <end position="739"/>
    </location>
</feature>
<evidence type="ECO:0000256" key="2">
    <source>
        <dbReference type="ARBA" id="ARBA00022737"/>
    </source>
</evidence>
<dbReference type="SUPFAM" id="SSF81901">
    <property type="entry name" value="HCP-like"/>
    <property type="match status" value="2"/>
</dbReference>
<feature type="repeat" description="PPR" evidence="3">
    <location>
        <begin position="186"/>
        <end position="220"/>
    </location>
</feature>
<keyword evidence="2" id="KW-0677">Repeat</keyword>
<dbReference type="PROSITE" id="PS51375">
    <property type="entry name" value="PPR"/>
    <property type="match status" value="13"/>
</dbReference>
<feature type="repeat" description="PPR" evidence="3">
    <location>
        <begin position="529"/>
        <end position="563"/>
    </location>
</feature>
<feature type="repeat" description="PPR" evidence="3">
    <location>
        <begin position="740"/>
        <end position="774"/>
    </location>
</feature>
<feature type="repeat" description="PPR" evidence="3">
    <location>
        <begin position="634"/>
        <end position="668"/>
    </location>
</feature>
<gene>
    <name evidence="4" type="ORF">SI8410_04005846</name>
</gene>